<gene>
    <name evidence="2" type="ORF">CPA45_05560</name>
</gene>
<sequence length="247" mass="28648">MLIADDSIMVTEKKIAIMQPYFFPYLGYFQLIAASDFFIFLDDVQYIKRGWINKNKINTKHGEVFFTIPIKKASLENKINETLCTDLLIWKKKFFKTLEINYSSKKHDMNFLYFLKENLIPQTQIEPTISDISIHSIELVLRYLDIEFNYEKSSNIDKDSEKKGTERIISIVKKNQGTKYINLPGGKDIYKKSLFKHNGLGLNFIDPSAAKTTTSNEIKNASIIDTIMLFGKEKPRELILNYSLTEA</sequence>
<dbReference type="InterPro" id="IPR014985">
    <property type="entry name" value="WbqC"/>
</dbReference>
<evidence type="ECO:0000313" key="3">
    <source>
        <dbReference type="Proteomes" id="UP000218677"/>
    </source>
</evidence>
<dbReference type="RefSeq" id="WP_096650630.1">
    <property type="nucleotide sequence ID" value="NZ_NWUX01000003.1"/>
</dbReference>
<keyword evidence="3" id="KW-1185">Reference proteome</keyword>
<feature type="transmembrane region" description="Helical" evidence="1">
    <location>
        <begin position="22"/>
        <end position="41"/>
    </location>
</feature>
<keyword evidence="1" id="KW-0472">Membrane</keyword>
<reference evidence="3" key="1">
    <citation type="submission" date="2017-09" db="EMBL/GenBank/DDBJ databases">
        <authorList>
            <person name="Cho G.-S."/>
            <person name="Oguntoyinbo F.A."/>
            <person name="Cnockaert M."/>
            <person name="Kabisch J."/>
            <person name="Neve H."/>
            <person name="Bockelmann W."/>
            <person name="Wenning M."/>
            <person name="Franz C.M."/>
            <person name="Vandamme P."/>
        </authorList>
    </citation>
    <scope>NUCLEOTIDE SEQUENCE [LARGE SCALE GENOMIC DNA]</scope>
    <source>
        <strain evidence="3">MBT G8648</strain>
    </source>
</reference>
<organism evidence="2 3">
    <name type="scientific">Vreelandella nigrificans</name>
    <dbReference type="NCBI Taxonomy" id="2042704"/>
    <lineage>
        <taxon>Bacteria</taxon>
        <taxon>Pseudomonadati</taxon>
        <taxon>Pseudomonadota</taxon>
        <taxon>Gammaproteobacteria</taxon>
        <taxon>Oceanospirillales</taxon>
        <taxon>Halomonadaceae</taxon>
        <taxon>Vreelandella</taxon>
    </lineage>
</organism>
<evidence type="ECO:0000313" key="2">
    <source>
        <dbReference type="EMBL" id="PCF96490.1"/>
    </source>
</evidence>
<name>A0A2A4HNW8_9GAMM</name>
<evidence type="ECO:0000256" key="1">
    <source>
        <dbReference type="SAM" id="Phobius"/>
    </source>
</evidence>
<dbReference type="Pfam" id="PF08889">
    <property type="entry name" value="WbqC"/>
    <property type="match status" value="1"/>
</dbReference>
<dbReference type="EMBL" id="NWUX01000003">
    <property type="protein sequence ID" value="PCF96490.1"/>
    <property type="molecule type" value="Genomic_DNA"/>
</dbReference>
<dbReference type="Proteomes" id="UP000218677">
    <property type="component" value="Unassembled WGS sequence"/>
</dbReference>
<keyword evidence="1" id="KW-0812">Transmembrane</keyword>
<dbReference type="OrthoDB" id="3611744at2"/>
<dbReference type="AlphaFoldDB" id="A0A2A4HNW8"/>
<protein>
    <recommendedName>
        <fullName evidence="4">Glycine transferase</fullName>
    </recommendedName>
</protein>
<evidence type="ECO:0008006" key="4">
    <source>
        <dbReference type="Google" id="ProtNLM"/>
    </source>
</evidence>
<comment type="caution">
    <text evidence="2">The sequence shown here is derived from an EMBL/GenBank/DDBJ whole genome shotgun (WGS) entry which is preliminary data.</text>
</comment>
<accession>A0A2A4HNW8</accession>
<proteinExistence type="predicted"/>
<keyword evidence="1" id="KW-1133">Transmembrane helix</keyword>